<dbReference type="SUPFAM" id="SSF55874">
    <property type="entry name" value="ATPase domain of HSP90 chaperone/DNA topoisomerase II/histidine kinase"/>
    <property type="match status" value="1"/>
</dbReference>
<dbReference type="SMART" id="SM00086">
    <property type="entry name" value="PAC"/>
    <property type="match status" value="2"/>
</dbReference>
<feature type="compositionally biased region" description="Acidic residues" evidence="6">
    <location>
        <begin position="315"/>
        <end position="335"/>
    </location>
</feature>
<dbReference type="InterPro" id="IPR036890">
    <property type="entry name" value="HATPase_C_sf"/>
</dbReference>
<name>A0A2I8VLL6_9EURY</name>
<keyword evidence="5" id="KW-0902">Two-component regulatory system</keyword>
<dbReference type="Proteomes" id="UP000236584">
    <property type="component" value="Chromosome"/>
</dbReference>
<dbReference type="InterPro" id="IPR050736">
    <property type="entry name" value="Sensor_HK_Regulatory"/>
</dbReference>
<feature type="region of interest" description="Disordered" evidence="6">
    <location>
        <begin position="312"/>
        <end position="339"/>
    </location>
</feature>
<keyword evidence="3" id="KW-0808">Transferase</keyword>
<dbReference type="InterPro" id="IPR036097">
    <property type="entry name" value="HisK_dim/P_sf"/>
</dbReference>
<dbReference type="InterPro" id="IPR003594">
    <property type="entry name" value="HATPase_dom"/>
</dbReference>
<dbReference type="EMBL" id="CP026309">
    <property type="protein sequence ID" value="AUV82822.1"/>
    <property type="molecule type" value="Genomic_DNA"/>
</dbReference>
<evidence type="ECO:0000256" key="2">
    <source>
        <dbReference type="ARBA" id="ARBA00012438"/>
    </source>
</evidence>
<dbReference type="InterPro" id="IPR000014">
    <property type="entry name" value="PAS"/>
</dbReference>
<evidence type="ECO:0000256" key="5">
    <source>
        <dbReference type="ARBA" id="ARBA00023012"/>
    </source>
</evidence>
<dbReference type="Gene3D" id="1.10.287.130">
    <property type="match status" value="1"/>
</dbReference>
<dbReference type="InterPro" id="IPR001610">
    <property type="entry name" value="PAC"/>
</dbReference>
<dbReference type="EC" id="2.7.13.3" evidence="2"/>
<comment type="catalytic activity">
    <reaction evidence="1">
        <text>ATP + protein L-histidine = ADP + protein N-phospho-L-histidine.</text>
        <dbReference type="EC" id="2.7.13.3"/>
    </reaction>
</comment>
<dbReference type="InterPro" id="IPR035965">
    <property type="entry name" value="PAS-like_dom_sf"/>
</dbReference>
<gene>
    <name evidence="10" type="ORF">C2R22_15225</name>
</gene>
<proteinExistence type="predicted"/>
<dbReference type="InterPro" id="IPR013655">
    <property type="entry name" value="PAS_fold_3"/>
</dbReference>
<feature type="domain" description="Histidine kinase" evidence="7">
    <location>
        <begin position="192"/>
        <end position="400"/>
    </location>
</feature>
<dbReference type="InterPro" id="IPR000700">
    <property type="entry name" value="PAS-assoc_C"/>
</dbReference>
<keyword evidence="4 10" id="KW-0418">Kinase</keyword>
<dbReference type="AlphaFoldDB" id="A0A2I8VLL6"/>
<keyword evidence="11" id="KW-1185">Reference proteome</keyword>
<dbReference type="SMART" id="SM00388">
    <property type="entry name" value="HisKA"/>
    <property type="match status" value="1"/>
</dbReference>
<dbReference type="InterPro" id="IPR003661">
    <property type="entry name" value="HisK_dim/P_dom"/>
</dbReference>
<feature type="domain" description="PAS" evidence="8">
    <location>
        <begin position="55"/>
        <end position="125"/>
    </location>
</feature>
<evidence type="ECO:0000256" key="6">
    <source>
        <dbReference type="SAM" id="MobiDB-lite"/>
    </source>
</evidence>
<feature type="domain" description="PAC" evidence="9">
    <location>
        <begin position="11"/>
        <end position="61"/>
    </location>
</feature>
<evidence type="ECO:0000259" key="7">
    <source>
        <dbReference type="PROSITE" id="PS50109"/>
    </source>
</evidence>
<dbReference type="SMART" id="SM00091">
    <property type="entry name" value="PAS"/>
    <property type="match status" value="1"/>
</dbReference>
<dbReference type="Pfam" id="PF02518">
    <property type="entry name" value="HATPase_c"/>
    <property type="match status" value="1"/>
</dbReference>
<dbReference type="SUPFAM" id="SSF47384">
    <property type="entry name" value="Homodimeric domain of signal transducing histidine kinase"/>
    <property type="match status" value="1"/>
</dbReference>
<evidence type="ECO:0000256" key="3">
    <source>
        <dbReference type="ARBA" id="ARBA00022679"/>
    </source>
</evidence>
<dbReference type="PANTHER" id="PTHR43711">
    <property type="entry name" value="TWO-COMPONENT HISTIDINE KINASE"/>
    <property type="match status" value="1"/>
</dbReference>
<dbReference type="PROSITE" id="PS50112">
    <property type="entry name" value="PAS"/>
    <property type="match status" value="1"/>
</dbReference>
<dbReference type="OrthoDB" id="8127at2157"/>
<dbReference type="NCBIfam" id="TIGR00229">
    <property type="entry name" value="sensory_box"/>
    <property type="match status" value="1"/>
</dbReference>
<dbReference type="Gene3D" id="3.30.450.20">
    <property type="entry name" value="PAS domain"/>
    <property type="match status" value="1"/>
</dbReference>
<evidence type="ECO:0000259" key="8">
    <source>
        <dbReference type="PROSITE" id="PS50112"/>
    </source>
</evidence>
<dbReference type="Gene3D" id="3.30.565.10">
    <property type="entry name" value="Histidine kinase-like ATPase, C-terminal domain"/>
    <property type="match status" value="1"/>
</dbReference>
<dbReference type="Pfam" id="PF00512">
    <property type="entry name" value="HisKA"/>
    <property type="match status" value="1"/>
</dbReference>
<reference evidence="10 11" key="1">
    <citation type="submission" date="2018-01" db="EMBL/GenBank/DDBJ databases">
        <title>Complete genome sequence of Salinigranum rubrum GX10T, an extremely halophilic archaeon isolated from a marine solar saltern.</title>
        <authorList>
            <person name="Han S."/>
        </authorList>
    </citation>
    <scope>NUCLEOTIDE SEQUENCE [LARGE SCALE GENOMIC DNA]</scope>
    <source>
        <strain evidence="10 11">GX10</strain>
    </source>
</reference>
<dbReference type="SMART" id="SM00387">
    <property type="entry name" value="HATPase_c"/>
    <property type="match status" value="1"/>
</dbReference>
<dbReference type="InterPro" id="IPR005467">
    <property type="entry name" value="His_kinase_dom"/>
</dbReference>
<dbReference type="CDD" id="cd00130">
    <property type="entry name" value="PAS"/>
    <property type="match status" value="1"/>
</dbReference>
<dbReference type="PROSITE" id="PS50113">
    <property type="entry name" value="PAC"/>
    <property type="match status" value="2"/>
</dbReference>
<evidence type="ECO:0000256" key="1">
    <source>
        <dbReference type="ARBA" id="ARBA00000085"/>
    </source>
</evidence>
<dbReference type="CDD" id="cd00082">
    <property type="entry name" value="HisKA"/>
    <property type="match status" value="1"/>
</dbReference>
<evidence type="ECO:0000313" key="10">
    <source>
        <dbReference type="EMBL" id="AUV82822.1"/>
    </source>
</evidence>
<evidence type="ECO:0000256" key="4">
    <source>
        <dbReference type="ARBA" id="ARBA00022777"/>
    </source>
</evidence>
<dbReference type="Pfam" id="PF08447">
    <property type="entry name" value="PAS_3"/>
    <property type="match status" value="1"/>
</dbReference>
<dbReference type="GO" id="GO:0000155">
    <property type="term" value="F:phosphorelay sensor kinase activity"/>
    <property type="evidence" value="ECO:0007669"/>
    <property type="project" value="InterPro"/>
</dbReference>
<dbReference type="PANTHER" id="PTHR43711:SF1">
    <property type="entry name" value="HISTIDINE KINASE 1"/>
    <property type="match status" value="1"/>
</dbReference>
<evidence type="ECO:0000313" key="11">
    <source>
        <dbReference type="Proteomes" id="UP000236584"/>
    </source>
</evidence>
<evidence type="ECO:0000259" key="9">
    <source>
        <dbReference type="PROSITE" id="PS50113"/>
    </source>
</evidence>
<feature type="domain" description="PAC" evidence="9">
    <location>
        <begin position="129"/>
        <end position="181"/>
    </location>
</feature>
<sequence length="420" mass="45611">MSTAEGDDDRLRTEARVRTADGGWRWLEFARAARPPASLDGVVVTARDVTELKRVTERFRHLVETASDLLVVLDGNGVLRYATPAAGRVLGYDHGELVDENVLEYVHPDDHETVVEELHRGLAEPGYTATVEHRFRSKSGEWRWLESRGRSLPDDLALEGNIVVVTRDVTERRRREGQIAAQNERLERFAAMVSHDIQTPLSVASGSLELYRQTGDETALERVDRALLRMSELTSDLLTLAREGGRVDDPVPVDLFAVATAALETSPFPADRVTVDPDLPTVLGSEARVRSLFENLFRNVADHAGPDARVWVEPFSDDGGSEDDGDGEDGGDDAGEGFVVEDNGPGIATADADSVFELGNTSGSDGTGIGLHVVDTIASAHGWEVSVTAGRHGGARFEFRGVDVVPGENGAEVSERGRQR</sequence>
<organism evidence="10 11">
    <name type="scientific">Salinigranum rubrum</name>
    <dbReference type="NCBI Taxonomy" id="755307"/>
    <lineage>
        <taxon>Archaea</taxon>
        <taxon>Methanobacteriati</taxon>
        <taxon>Methanobacteriota</taxon>
        <taxon>Stenosarchaea group</taxon>
        <taxon>Halobacteria</taxon>
        <taxon>Halobacteriales</taxon>
        <taxon>Haloferacaceae</taxon>
        <taxon>Salinigranum</taxon>
    </lineage>
</organism>
<dbReference type="PROSITE" id="PS50109">
    <property type="entry name" value="HIS_KIN"/>
    <property type="match status" value="1"/>
</dbReference>
<dbReference type="SUPFAM" id="SSF55785">
    <property type="entry name" value="PYP-like sensor domain (PAS domain)"/>
    <property type="match status" value="2"/>
</dbReference>
<accession>A0A2I8VLL6</accession>
<dbReference type="KEGG" id="srub:C2R22_15225"/>
<protein>
    <recommendedName>
        <fullName evidence="2">histidine kinase</fullName>
        <ecNumber evidence="2">2.7.13.3</ecNumber>
    </recommendedName>
</protein>